<reference evidence="16" key="3">
    <citation type="journal article" date="2019" name="Int. J. Syst. Evol. Microbiol.">
        <title>The Global Catalogue of Microorganisms (GCM) 10K type strain sequencing project: providing services to taxonomists for standard genome sequencing and annotation.</title>
        <authorList>
            <consortium name="The Broad Institute Genomics Platform"/>
            <consortium name="The Broad Institute Genome Sequencing Center for Infectious Disease"/>
            <person name="Wu L."/>
            <person name="Ma J."/>
        </authorList>
    </citation>
    <scope>NUCLEOTIDE SEQUENCE [LARGE SCALE GENOMIC DNA]</scope>
    <source>
        <strain evidence="16">CGMCC 1.8884</strain>
    </source>
</reference>
<sequence length="407" mass="42662">MSGLGTAVGAQVWAQLQPQDRAWLRDLARRAGPGTELALVGGAVRDALLGQTPLDLDIVVSDIALPDITVPDIAVSGGTGSDVQALAQASGLPFVYHPAFGNATLTLPDGRGADLVRARRETYPQPGHNPRPLPGSLPDDLRRRDFGINALALRLSADGPPELLDVVGGLGDLQRRELRPLHGRSFHEDASRLVRAARLAARLKLCAAPELRAQVPDALAQAERTPRLWAELKLLLAEPRPGQAARVLDDWGAGALLPGFPLLETLDARQDAGSPVLPITYAAAVLSAAPDPSVLAGRLGVGERPAALLARALSDSSFAPGTPERQLREVLRPDSYPPLTGREVLALGVAPGPQVGKALAHLAGLRQAGAVRSPDEERAALRAYLAQPSTQASAQPSPRSGPNPKAN</sequence>
<keyword evidence="9" id="KW-0460">Magnesium</keyword>
<proteinExistence type="inferred from homology"/>
<dbReference type="EMBL" id="BMMA01000002">
    <property type="protein sequence ID" value="GGI72273.1"/>
    <property type="molecule type" value="Genomic_DNA"/>
</dbReference>
<dbReference type="Gene3D" id="3.30.460.10">
    <property type="entry name" value="Beta Polymerase, domain 2"/>
    <property type="match status" value="1"/>
</dbReference>
<dbReference type="PANTHER" id="PTHR47788">
    <property type="entry name" value="POLYA POLYMERASE"/>
    <property type="match status" value="1"/>
</dbReference>
<keyword evidence="10 11" id="KW-0694">RNA-binding</keyword>
<dbReference type="RefSeq" id="WP_017868947.1">
    <property type="nucleotide sequence ID" value="NZ_BMLZ01000002.1"/>
</dbReference>
<evidence type="ECO:0000256" key="7">
    <source>
        <dbReference type="ARBA" id="ARBA00022723"/>
    </source>
</evidence>
<evidence type="ECO:0000256" key="6">
    <source>
        <dbReference type="ARBA" id="ARBA00022695"/>
    </source>
</evidence>
<comment type="similarity">
    <text evidence="2 11">Belongs to the tRNA nucleotidyltransferase/poly(A) polymerase family.</text>
</comment>
<dbReference type="GO" id="GO:0046872">
    <property type="term" value="F:metal ion binding"/>
    <property type="evidence" value="ECO:0007669"/>
    <property type="project" value="UniProtKB-KW"/>
</dbReference>
<keyword evidence="16" id="KW-1185">Reference proteome</keyword>
<evidence type="ECO:0000313" key="15">
    <source>
        <dbReference type="EMBL" id="GGP28512.1"/>
    </source>
</evidence>
<evidence type="ECO:0000256" key="3">
    <source>
        <dbReference type="ARBA" id="ARBA00022555"/>
    </source>
</evidence>
<feature type="domain" description="Poly A polymerase head" evidence="13">
    <location>
        <begin position="39"/>
        <end position="179"/>
    </location>
</feature>
<feature type="region of interest" description="Disordered" evidence="12">
    <location>
        <begin position="383"/>
        <end position="407"/>
    </location>
</feature>
<evidence type="ECO:0000256" key="10">
    <source>
        <dbReference type="ARBA" id="ARBA00022884"/>
    </source>
</evidence>
<evidence type="ECO:0000313" key="17">
    <source>
        <dbReference type="Proteomes" id="UP000652720"/>
    </source>
</evidence>
<comment type="caution">
    <text evidence="14">The sequence shown here is derived from an EMBL/GenBank/DDBJ whole genome shotgun (WGS) entry which is preliminary data.</text>
</comment>
<evidence type="ECO:0000256" key="2">
    <source>
        <dbReference type="ARBA" id="ARBA00007265"/>
    </source>
</evidence>
<dbReference type="AlphaFoldDB" id="A0AAV4K0B4"/>
<dbReference type="GO" id="GO:0008033">
    <property type="term" value="P:tRNA processing"/>
    <property type="evidence" value="ECO:0007669"/>
    <property type="project" value="UniProtKB-KW"/>
</dbReference>
<comment type="cofactor">
    <cofactor evidence="1">
        <name>Mg(2+)</name>
        <dbReference type="ChEBI" id="CHEBI:18420"/>
    </cofactor>
</comment>
<dbReference type="SUPFAM" id="SSF81301">
    <property type="entry name" value="Nucleotidyltransferase"/>
    <property type="match status" value="1"/>
</dbReference>
<dbReference type="GO" id="GO:0016779">
    <property type="term" value="F:nucleotidyltransferase activity"/>
    <property type="evidence" value="ECO:0007669"/>
    <property type="project" value="UniProtKB-KW"/>
</dbReference>
<keyword evidence="3" id="KW-0820">tRNA-binding</keyword>
<evidence type="ECO:0000256" key="12">
    <source>
        <dbReference type="SAM" id="MobiDB-lite"/>
    </source>
</evidence>
<evidence type="ECO:0000256" key="5">
    <source>
        <dbReference type="ARBA" id="ARBA00022694"/>
    </source>
</evidence>
<dbReference type="InterPro" id="IPR052390">
    <property type="entry name" value="tRNA_nt/polyA_polymerase"/>
</dbReference>
<keyword evidence="8" id="KW-0547">Nucleotide-binding</keyword>
<keyword evidence="6" id="KW-0548">Nucleotidyltransferase</keyword>
<evidence type="ECO:0000256" key="8">
    <source>
        <dbReference type="ARBA" id="ARBA00022741"/>
    </source>
</evidence>
<dbReference type="InterPro" id="IPR002646">
    <property type="entry name" value="PolA_pol_head_dom"/>
</dbReference>
<dbReference type="Gene3D" id="1.10.3090.10">
    <property type="entry name" value="cca-adding enzyme, domain 2"/>
    <property type="match status" value="1"/>
</dbReference>
<dbReference type="PANTHER" id="PTHR47788:SF1">
    <property type="entry name" value="A-ADDING TRNA NUCLEOTIDYLTRANSFERASE"/>
    <property type="match status" value="1"/>
</dbReference>
<evidence type="ECO:0000313" key="14">
    <source>
        <dbReference type="EMBL" id="GGI72273.1"/>
    </source>
</evidence>
<dbReference type="Pfam" id="PF01743">
    <property type="entry name" value="PolyA_pol"/>
    <property type="match status" value="1"/>
</dbReference>
<evidence type="ECO:0000256" key="11">
    <source>
        <dbReference type="RuleBase" id="RU003953"/>
    </source>
</evidence>
<dbReference type="GO" id="GO:0000166">
    <property type="term" value="F:nucleotide binding"/>
    <property type="evidence" value="ECO:0007669"/>
    <property type="project" value="UniProtKB-KW"/>
</dbReference>
<evidence type="ECO:0000256" key="1">
    <source>
        <dbReference type="ARBA" id="ARBA00001946"/>
    </source>
</evidence>
<dbReference type="CDD" id="cd05398">
    <property type="entry name" value="NT_ClassII-CCAase"/>
    <property type="match status" value="1"/>
</dbReference>
<keyword evidence="4 11" id="KW-0808">Transferase</keyword>
<evidence type="ECO:0000256" key="9">
    <source>
        <dbReference type="ARBA" id="ARBA00022842"/>
    </source>
</evidence>
<dbReference type="Proteomes" id="UP000652720">
    <property type="component" value="Unassembled WGS sequence"/>
</dbReference>
<evidence type="ECO:0000313" key="16">
    <source>
        <dbReference type="Proteomes" id="UP000630135"/>
    </source>
</evidence>
<dbReference type="GeneID" id="59165004"/>
<dbReference type="EMBL" id="BMLZ01000002">
    <property type="protein sequence ID" value="GGP28512.1"/>
    <property type="molecule type" value="Genomic_DNA"/>
</dbReference>
<evidence type="ECO:0000256" key="4">
    <source>
        <dbReference type="ARBA" id="ARBA00022679"/>
    </source>
</evidence>
<organism evidence="14 17">
    <name type="scientific">Deinococcus wulumuqiensis</name>
    <dbReference type="NCBI Taxonomy" id="980427"/>
    <lineage>
        <taxon>Bacteria</taxon>
        <taxon>Thermotogati</taxon>
        <taxon>Deinococcota</taxon>
        <taxon>Deinococci</taxon>
        <taxon>Deinococcales</taxon>
        <taxon>Deinococcaceae</taxon>
        <taxon>Deinococcus</taxon>
    </lineage>
</organism>
<gene>
    <name evidence="15" type="ORF">GCM10008021_01630</name>
    <name evidence="14" type="ORF">GCM10010914_02880</name>
</gene>
<protein>
    <submittedName>
        <fullName evidence="14">tRNA nucleotidyltransferase</fullName>
    </submittedName>
</protein>
<reference evidence="15" key="1">
    <citation type="journal article" date="2014" name="Int. J. Syst. Evol. Microbiol.">
        <title>Complete genome of a new Firmicutes species belonging to the dominant human colonic microbiota ('Ruminococcus bicirculans') reveals two chromosomes and a selective capacity to utilize plant glucans.</title>
        <authorList>
            <consortium name="NISC Comparative Sequencing Program"/>
            <person name="Wegmann U."/>
            <person name="Louis P."/>
            <person name="Goesmann A."/>
            <person name="Henrissat B."/>
            <person name="Duncan S.H."/>
            <person name="Flint H.J."/>
        </authorList>
    </citation>
    <scope>NUCLEOTIDE SEQUENCE</scope>
    <source>
        <strain evidence="15">CGMCC 1.8884</strain>
    </source>
</reference>
<name>A0AAV4K0B4_9DEIO</name>
<keyword evidence="5" id="KW-0819">tRNA processing</keyword>
<dbReference type="InterPro" id="IPR043519">
    <property type="entry name" value="NT_sf"/>
</dbReference>
<reference evidence="14" key="2">
    <citation type="journal article" date="2014" name="Int. J. Syst. Evol. Microbiol.">
        <title>Complete genome sequence of Corynebacterium casei LMG S-19264T (=DSM 44701T), isolated from a smear-ripened cheese.</title>
        <authorList>
            <consortium name="US DOE Joint Genome Institute (JGI-PGF)"/>
            <person name="Walter F."/>
            <person name="Albersmeier A."/>
            <person name="Kalinowski J."/>
            <person name="Ruckert C."/>
        </authorList>
    </citation>
    <scope>NUCLEOTIDE SEQUENCE</scope>
    <source>
        <strain evidence="14">CGMCC 1.8885</strain>
    </source>
</reference>
<reference evidence="14" key="4">
    <citation type="submission" date="2023-08" db="EMBL/GenBank/DDBJ databases">
        <authorList>
            <person name="Sun Q."/>
            <person name="Zhou Y."/>
        </authorList>
    </citation>
    <scope>NUCLEOTIDE SEQUENCE</scope>
    <source>
        <strain evidence="15">CGMCC 1.8884</strain>
        <strain evidence="14">CGMCC 1.8885</strain>
    </source>
</reference>
<accession>A0AAV4K0B4</accession>
<dbReference type="SUPFAM" id="SSF81891">
    <property type="entry name" value="Poly A polymerase C-terminal region-like"/>
    <property type="match status" value="1"/>
</dbReference>
<evidence type="ECO:0000259" key="13">
    <source>
        <dbReference type="Pfam" id="PF01743"/>
    </source>
</evidence>
<dbReference type="GO" id="GO:0000049">
    <property type="term" value="F:tRNA binding"/>
    <property type="evidence" value="ECO:0007669"/>
    <property type="project" value="UniProtKB-KW"/>
</dbReference>
<feature type="compositionally biased region" description="Polar residues" evidence="12">
    <location>
        <begin position="387"/>
        <end position="407"/>
    </location>
</feature>
<dbReference type="Proteomes" id="UP000630135">
    <property type="component" value="Unassembled WGS sequence"/>
</dbReference>
<keyword evidence="7" id="KW-0479">Metal-binding</keyword>